<dbReference type="STRING" id="13706.A0A1X2HKS2"/>
<evidence type="ECO:0000313" key="11">
    <source>
        <dbReference type="Proteomes" id="UP000242180"/>
    </source>
</evidence>
<keyword evidence="4 7" id="KW-1133">Transmembrane helix</keyword>
<dbReference type="InterPro" id="IPR039163">
    <property type="entry name" value="EMC7"/>
</dbReference>
<dbReference type="OMA" id="EMENMQM"/>
<keyword evidence="11" id="KW-1185">Reference proteome</keyword>
<evidence type="ECO:0000256" key="8">
    <source>
        <dbReference type="SAM" id="SignalP"/>
    </source>
</evidence>
<feature type="chain" id="PRO_5013230785" description="ER membrane protein complex subunit 7 beta-sandwich domain-containing protein" evidence="8">
    <location>
        <begin position="22"/>
        <end position="211"/>
    </location>
</feature>
<evidence type="ECO:0000256" key="4">
    <source>
        <dbReference type="ARBA" id="ARBA00022989"/>
    </source>
</evidence>
<dbReference type="PANTHER" id="PTHR13605">
    <property type="entry name" value="ER MEMBRANE PROTEIN COMPLEX SUBUNIT 7"/>
    <property type="match status" value="1"/>
</dbReference>
<feature type="compositionally biased region" description="Low complexity" evidence="6">
    <location>
        <begin position="198"/>
        <end position="211"/>
    </location>
</feature>
<keyword evidence="3 8" id="KW-0732">Signal</keyword>
<feature type="signal peptide" evidence="8">
    <location>
        <begin position="1"/>
        <end position="21"/>
    </location>
</feature>
<evidence type="ECO:0000259" key="9">
    <source>
        <dbReference type="Pfam" id="PF09430"/>
    </source>
</evidence>
<evidence type="ECO:0000256" key="7">
    <source>
        <dbReference type="SAM" id="Phobius"/>
    </source>
</evidence>
<protein>
    <recommendedName>
        <fullName evidence="9">ER membrane protein complex subunit 7 beta-sandwich domain-containing protein</fullName>
    </recommendedName>
</protein>
<evidence type="ECO:0000256" key="2">
    <source>
        <dbReference type="ARBA" id="ARBA00022692"/>
    </source>
</evidence>
<evidence type="ECO:0000256" key="3">
    <source>
        <dbReference type="ARBA" id="ARBA00022729"/>
    </source>
</evidence>
<dbReference type="EMBL" id="MCGN01000002">
    <property type="protein sequence ID" value="ORY99886.1"/>
    <property type="molecule type" value="Genomic_DNA"/>
</dbReference>
<keyword evidence="5 7" id="KW-0472">Membrane</keyword>
<comment type="caution">
    <text evidence="10">The sequence shown here is derived from an EMBL/GenBank/DDBJ whole genome shotgun (WGS) entry which is preliminary data.</text>
</comment>
<evidence type="ECO:0000256" key="6">
    <source>
        <dbReference type="SAM" id="MobiDB-lite"/>
    </source>
</evidence>
<dbReference type="Proteomes" id="UP000242180">
    <property type="component" value="Unassembled WGS sequence"/>
</dbReference>
<dbReference type="Pfam" id="PF09430">
    <property type="entry name" value="EMC7_beta-sandw"/>
    <property type="match status" value="1"/>
</dbReference>
<dbReference type="OrthoDB" id="27095at2759"/>
<feature type="transmembrane region" description="Helical" evidence="7">
    <location>
        <begin position="144"/>
        <end position="163"/>
    </location>
</feature>
<reference evidence="10 11" key="1">
    <citation type="submission" date="2016-07" db="EMBL/GenBank/DDBJ databases">
        <title>Pervasive Adenine N6-methylation of Active Genes in Fungi.</title>
        <authorList>
            <consortium name="DOE Joint Genome Institute"/>
            <person name="Mondo S.J."/>
            <person name="Dannebaum R.O."/>
            <person name="Kuo R.C."/>
            <person name="Labutti K."/>
            <person name="Haridas S."/>
            <person name="Kuo A."/>
            <person name="Salamov A."/>
            <person name="Ahrendt S.R."/>
            <person name="Lipzen A."/>
            <person name="Sullivan W."/>
            <person name="Andreopoulos W.B."/>
            <person name="Clum A."/>
            <person name="Lindquist E."/>
            <person name="Daum C."/>
            <person name="Ramamoorthy G.K."/>
            <person name="Gryganskyi A."/>
            <person name="Culley D."/>
            <person name="Magnuson J.K."/>
            <person name="James T.Y."/>
            <person name="O'Malley M.A."/>
            <person name="Stajich J.E."/>
            <person name="Spatafora J.W."/>
            <person name="Visel A."/>
            <person name="Grigoriev I.V."/>
        </authorList>
    </citation>
    <scope>NUCLEOTIDE SEQUENCE [LARGE SCALE GENOMIC DNA]</scope>
    <source>
        <strain evidence="10 11">NRRL 2496</strain>
    </source>
</reference>
<organism evidence="10 11">
    <name type="scientific">Syncephalastrum racemosum</name>
    <name type="common">Filamentous fungus</name>
    <dbReference type="NCBI Taxonomy" id="13706"/>
    <lineage>
        <taxon>Eukaryota</taxon>
        <taxon>Fungi</taxon>
        <taxon>Fungi incertae sedis</taxon>
        <taxon>Mucoromycota</taxon>
        <taxon>Mucoromycotina</taxon>
        <taxon>Mucoromycetes</taxon>
        <taxon>Mucorales</taxon>
        <taxon>Syncephalastraceae</taxon>
        <taxon>Syncephalastrum</taxon>
    </lineage>
</organism>
<feature type="domain" description="ER membrane protein complex subunit 7 beta-sandwich" evidence="9">
    <location>
        <begin position="39"/>
        <end position="147"/>
    </location>
</feature>
<keyword evidence="2 7" id="KW-0812">Transmembrane</keyword>
<dbReference type="PANTHER" id="PTHR13605:SF4">
    <property type="entry name" value="ER MEMBRANE PROTEIN COMPLEX SUBUNIT 7"/>
    <property type="match status" value="1"/>
</dbReference>
<name>A0A1X2HKS2_SYNRA</name>
<proteinExistence type="predicted"/>
<dbReference type="InParanoid" id="A0A1X2HKS2"/>
<gene>
    <name evidence="10" type="ORF">BCR43DRAFT_125960</name>
</gene>
<comment type="subcellular location">
    <subcellularLocation>
        <location evidence="1">Membrane</location>
        <topology evidence="1">Single-pass membrane protein</topology>
    </subcellularLocation>
</comment>
<dbReference type="GO" id="GO:0072546">
    <property type="term" value="C:EMC complex"/>
    <property type="evidence" value="ECO:0007669"/>
    <property type="project" value="TreeGrafter"/>
</dbReference>
<evidence type="ECO:0000256" key="5">
    <source>
        <dbReference type="ARBA" id="ARBA00023136"/>
    </source>
</evidence>
<accession>A0A1X2HKS2</accession>
<evidence type="ECO:0000313" key="10">
    <source>
        <dbReference type="EMBL" id="ORY99886.1"/>
    </source>
</evidence>
<dbReference type="AlphaFoldDB" id="A0A1X2HKS2"/>
<feature type="region of interest" description="Disordered" evidence="6">
    <location>
        <begin position="173"/>
        <end position="211"/>
    </location>
</feature>
<sequence>MQRLTTVLLLLTIFWVSLAQATSVIGKLIPNGILDITKLDPSTRAILNGGVYSAPVRLDGSFELRDIAPGSYLLEIESINYIFPKLRVDVKDETVKAAYTALGVNWDSTGYSVSHPFELGAKAPSIYFAERQGFNVLGMFKNPMFLMIGFSGLMMLVLPKMMANMDPEALKEMSQSQADAQKMMSDMPSLAKMLGNAQQPQQQQQQQRQRR</sequence>
<evidence type="ECO:0000256" key="1">
    <source>
        <dbReference type="ARBA" id="ARBA00004167"/>
    </source>
</evidence>
<dbReference type="InterPro" id="IPR019008">
    <property type="entry name" value="Beta_sandwich_EMC7"/>
</dbReference>